<evidence type="ECO:0000256" key="7">
    <source>
        <dbReference type="SAM" id="Phobius"/>
    </source>
</evidence>
<evidence type="ECO:0000256" key="6">
    <source>
        <dbReference type="SAM" id="MobiDB-lite"/>
    </source>
</evidence>
<evidence type="ECO:0000256" key="2">
    <source>
        <dbReference type="ARBA" id="ARBA00022475"/>
    </source>
</evidence>
<sequence>MLTRTRPSTPETVIVPSATRPVIEASRGTVMSYATRHGRILGWHASVQEERPPHVVGFVVLLCLVVMLVAFRSILVTLVTGLLNLISVAAAYCILVLVFQNDWAEPVLGFQSNGAVVSWIPLILFVVLFGLSMDYHVFVLSRIREAVVRGEGVKDAVRSGIVRAAGSSPAPPSSWLRCSPSSRPSRRWR</sequence>
<feature type="transmembrane region" description="Helical" evidence="7">
    <location>
        <begin position="82"/>
        <end position="99"/>
    </location>
</feature>
<feature type="domain" description="Membrane transport protein MMPL" evidence="8">
    <location>
        <begin position="59"/>
        <end position="161"/>
    </location>
</feature>
<dbReference type="PANTHER" id="PTHR33406:SF13">
    <property type="entry name" value="MEMBRANE PROTEIN YDFJ"/>
    <property type="match status" value="1"/>
</dbReference>
<dbReference type="SUPFAM" id="SSF82866">
    <property type="entry name" value="Multidrug efflux transporter AcrB transmembrane domain"/>
    <property type="match status" value="1"/>
</dbReference>
<evidence type="ECO:0000259" key="8">
    <source>
        <dbReference type="Pfam" id="PF03176"/>
    </source>
</evidence>
<gene>
    <name evidence="9" type="ORF">OG913_18745</name>
</gene>
<feature type="region of interest" description="Disordered" evidence="6">
    <location>
        <begin position="167"/>
        <end position="189"/>
    </location>
</feature>
<evidence type="ECO:0000256" key="5">
    <source>
        <dbReference type="ARBA" id="ARBA00023136"/>
    </source>
</evidence>
<evidence type="ECO:0000313" key="10">
    <source>
        <dbReference type="Proteomes" id="UP001432011"/>
    </source>
</evidence>
<keyword evidence="3 7" id="KW-0812">Transmembrane</keyword>
<comment type="subcellular location">
    <subcellularLocation>
        <location evidence="1">Cell membrane</location>
        <topology evidence="1">Multi-pass membrane protein</topology>
    </subcellularLocation>
</comment>
<dbReference type="RefSeq" id="WP_205830111.1">
    <property type="nucleotide sequence ID" value="NZ_CP108085.1"/>
</dbReference>
<keyword evidence="4 7" id="KW-1133">Transmembrane helix</keyword>
<protein>
    <submittedName>
        <fullName evidence="9">MMPL family transporter</fullName>
    </submittedName>
</protein>
<reference evidence="9" key="1">
    <citation type="submission" date="2022-10" db="EMBL/GenBank/DDBJ databases">
        <title>The complete genomes of actinobacterial strains from the NBC collection.</title>
        <authorList>
            <person name="Joergensen T.S."/>
            <person name="Alvarez Arevalo M."/>
            <person name="Sterndorff E.B."/>
            <person name="Faurdal D."/>
            <person name="Vuksanovic O."/>
            <person name="Mourched A.-S."/>
            <person name="Charusanti P."/>
            <person name="Shaw S."/>
            <person name="Blin K."/>
            <person name="Weber T."/>
        </authorList>
    </citation>
    <scope>NUCLEOTIDE SEQUENCE</scope>
    <source>
        <strain evidence="9">NBC_00254</strain>
    </source>
</reference>
<name>A0ABZ1T0V8_9ACTN</name>
<accession>A0ABZ1T0V8</accession>
<dbReference type="InterPro" id="IPR050545">
    <property type="entry name" value="Mycobact_MmpL"/>
</dbReference>
<feature type="transmembrane region" description="Helical" evidence="7">
    <location>
        <begin position="119"/>
        <end position="140"/>
    </location>
</feature>
<keyword evidence="5 7" id="KW-0472">Membrane</keyword>
<keyword evidence="2" id="KW-1003">Cell membrane</keyword>
<organism evidence="9 10">
    <name type="scientific">Microbispora hainanensis</name>
    <dbReference type="NCBI Taxonomy" id="568844"/>
    <lineage>
        <taxon>Bacteria</taxon>
        <taxon>Bacillati</taxon>
        <taxon>Actinomycetota</taxon>
        <taxon>Actinomycetes</taxon>
        <taxon>Streptosporangiales</taxon>
        <taxon>Streptosporangiaceae</taxon>
        <taxon>Microbispora</taxon>
    </lineage>
</organism>
<proteinExistence type="predicted"/>
<dbReference type="EMBL" id="CP108085">
    <property type="protein sequence ID" value="WUP78946.1"/>
    <property type="molecule type" value="Genomic_DNA"/>
</dbReference>
<dbReference type="InterPro" id="IPR004869">
    <property type="entry name" value="MMPL_dom"/>
</dbReference>
<dbReference type="Gene3D" id="1.20.1640.10">
    <property type="entry name" value="Multidrug efflux transporter AcrB transmembrane domain"/>
    <property type="match status" value="1"/>
</dbReference>
<evidence type="ECO:0000256" key="3">
    <source>
        <dbReference type="ARBA" id="ARBA00022692"/>
    </source>
</evidence>
<dbReference type="Proteomes" id="UP001432011">
    <property type="component" value="Chromosome"/>
</dbReference>
<dbReference type="Pfam" id="PF03176">
    <property type="entry name" value="MMPL"/>
    <property type="match status" value="1"/>
</dbReference>
<evidence type="ECO:0000256" key="1">
    <source>
        <dbReference type="ARBA" id="ARBA00004651"/>
    </source>
</evidence>
<evidence type="ECO:0000256" key="4">
    <source>
        <dbReference type="ARBA" id="ARBA00022989"/>
    </source>
</evidence>
<evidence type="ECO:0000313" key="9">
    <source>
        <dbReference type="EMBL" id="WUP78946.1"/>
    </source>
</evidence>
<dbReference type="PANTHER" id="PTHR33406">
    <property type="entry name" value="MEMBRANE PROTEIN MJ1562-RELATED"/>
    <property type="match status" value="1"/>
</dbReference>
<feature type="compositionally biased region" description="Low complexity" evidence="6">
    <location>
        <begin position="167"/>
        <end position="183"/>
    </location>
</feature>
<keyword evidence="10" id="KW-1185">Reference proteome</keyword>
<feature type="transmembrane region" description="Helical" evidence="7">
    <location>
        <begin position="55"/>
        <end position="75"/>
    </location>
</feature>